<protein>
    <submittedName>
        <fullName evidence="1">Uncharacterized protein</fullName>
    </submittedName>
</protein>
<proteinExistence type="predicted"/>
<evidence type="ECO:0000313" key="1">
    <source>
        <dbReference type="EMBL" id="RCN58331.1"/>
    </source>
</evidence>
<dbReference type="Proteomes" id="UP000253250">
    <property type="component" value="Unassembled WGS sequence"/>
</dbReference>
<evidence type="ECO:0000313" key="2">
    <source>
        <dbReference type="Proteomes" id="UP000253250"/>
    </source>
</evidence>
<dbReference type="RefSeq" id="WP_141689193.1">
    <property type="nucleotide sequence ID" value="NZ_CP080624.1"/>
</dbReference>
<gene>
    <name evidence="1" type="ORF">C4900_00590</name>
</gene>
<keyword evidence="2" id="KW-1185">Reference proteome</keyword>
<organism evidence="1 2">
    <name type="scientific">Acidiferrobacter thiooxydans</name>
    <dbReference type="NCBI Taxonomy" id="163359"/>
    <lineage>
        <taxon>Bacteria</taxon>
        <taxon>Pseudomonadati</taxon>
        <taxon>Pseudomonadota</taxon>
        <taxon>Gammaproteobacteria</taxon>
        <taxon>Acidiferrobacterales</taxon>
        <taxon>Acidiferrobacteraceae</taxon>
        <taxon>Acidiferrobacter</taxon>
    </lineage>
</organism>
<sequence>MLSCVLTLVNDYTEAFGVRPNVVYMNQAHYEYLREEMPGVRAHDDVVAMLGIDISLASHVTYPHVATAQFREQRILVS</sequence>
<comment type="caution">
    <text evidence="1">The sequence shown here is derived from an EMBL/GenBank/DDBJ whole genome shotgun (WGS) entry which is preliminary data.</text>
</comment>
<name>A0A368HG19_9GAMM</name>
<dbReference type="EMBL" id="PSYR01000001">
    <property type="protein sequence ID" value="RCN58331.1"/>
    <property type="molecule type" value="Genomic_DNA"/>
</dbReference>
<reference evidence="1 2" key="1">
    <citation type="submission" date="2018-02" db="EMBL/GenBank/DDBJ databases">
        <title>Insights into the biology of acidophilic members of the Acidiferrobacteraceae family derived from comparative genomic analyses.</title>
        <authorList>
            <person name="Issotta F."/>
            <person name="Thyssen C."/>
            <person name="Mena C."/>
            <person name="Moya A."/>
            <person name="Bellenberg S."/>
            <person name="Sproer C."/>
            <person name="Covarrubias P.C."/>
            <person name="Sand W."/>
            <person name="Quatrini R."/>
            <person name="Vera M."/>
        </authorList>
    </citation>
    <scope>NUCLEOTIDE SEQUENCE [LARGE SCALE GENOMIC DNA]</scope>
    <source>
        <strain evidence="2">m-1</strain>
    </source>
</reference>
<dbReference type="AlphaFoldDB" id="A0A368HG19"/>
<accession>A0A368HG19</accession>
<dbReference type="OrthoDB" id="7064023at2"/>